<organism evidence="2 3">
    <name type="scientific">Lepraria finkii</name>
    <dbReference type="NCBI Taxonomy" id="1340010"/>
    <lineage>
        <taxon>Eukaryota</taxon>
        <taxon>Fungi</taxon>
        <taxon>Dikarya</taxon>
        <taxon>Ascomycota</taxon>
        <taxon>Pezizomycotina</taxon>
        <taxon>Lecanoromycetes</taxon>
        <taxon>OSLEUM clade</taxon>
        <taxon>Lecanoromycetidae</taxon>
        <taxon>Lecanorales</taxon>
        <taxon>Lecanorineae</taxon>
        <taxon>Stereocaulaceae</taxon>
        <taxon>Lepraria</taxon>
    </lineage>
</organism>
<feature type="region of interest" description="Disordered" evidence="1">
    <location>
        <begin position="1"/>
        <end position="214"/>
    </location>
</feature>
<feature type="compositionally biased region" description="Basic and acidic residues" evidence="1">
    <location>
        <begin position="157"/>
        <end position="168"/>
    </location>
</feature>
<reference evidence="2 3" key="1">
    <citation type="submission" date="2024-09" db="EMBL/GenBank/DDBJ databases">
        <title>Rethinking Asexuality: The Enigmatic Case of Functional Sexual Genes in Lepraria (Stereocaulaceae).</title>
        <authorList>
            <person name="Doellman M."/>
            <person name="Sun Y."/>
            <person name="Barcenas-Pena A."/>
            <person name="Lumbsch H.T."/>
            <person name="Grewe F."/>
        </authorList>
    </citation>
    <scope>NUCLEOTIDE SEQUENCE [LARGE SCALE GENOMIC DNA]</scope>
    <source>
        <strain evidence="2 3">Grewe 0041</strain>
    </source>
</reference>
<name>A0ABR4BMT6_9LECA</name>
<feature type="compositionally biased region" description="Basic and acidic residues" evidence="1">
    <location>
        <begin position="116"/>
        <end position="132"/>
    </location>
</feature>
<dbReference type="EMBL" id="JBHFEH010000001">
    <property type="protein sequence ID" value="KAL2059025.1"/>
    <property type="molecule type" value="Genomic_DNA"/>
</dbReference>
<feature type="compositionally biased region" description="Basic and acidic residues" evidence="1">
    <location>
        <begin position="204"/>
        <end position="214"/>
    </location>
</feature>
<proteinExistence type="predicted"/>
<dbReference type="Proteomes" id="UP001590951">
    <property type="component" value="Unassembled WGS sequence"/>
</dbReference>
<evidence type="ECO:0000313" key="3">
    <source>
        <dbReference type="Proteomes" id="UP001590951"/>
    </source>
</evidence>
<gene>
    <name evidence="2" type="ORF">ABVK25_000317</name>
</gene>
<evidence type="ECO:0000313" key="2">
    <source>
        <dbReference type="EMBL" id="KAL2059025.1"/>
    </source>
</evidence>
<accession>A0ABR4BMT6</accession>
<sequence>MDRRHRRFRDPYHGQPDRDNGYGYCNIYDRQSGIPGSARRPPPGPFGLLPLRCPQVSRQGLPPPLFDDRPPPSNGRPLREANPTTSGGSGAGCRVIDPLPRAGISGVRDGPSRATTHRDPHERGTTSHRQTDPPRTQPANARKPGAGLFQVQGKIPVDPRRESRHERTPVVAPSRAEGKKPANPRQESNDKDPDVGPSRARRKQPVDDDRMREDAAIAQKFAQQYQQQYEQEEEVENFRLIQTTTRGPAS</sequence>
<protein>
    <submittedName>
        <fullName evidence="2">Uncharacterized protein</fullName>
    </submittedName>
</protein>
<feature type="compositionally biased region" description="Basic and acidic residues" evidence="1">
    <location>
        <begin position="1"/>
        <end position="20"/>
    </location>
</feature>
<keyword evidence="3" id="KW-1185">Reference proteome</keyword>
<comment type="caution">
    <text evidence="2">The sequence shown here is derived from an EMBL/GenBank/DDBJ whole genome shotgun (WGS) entry which is preliminary data.</text>
</comment>
<evidence type="ECO:0000256" key="1">
    <source>
        <dbReference type="SAM" id="MobiDB-lite"/>
    </source>
</evidence>